<organism evidence="2 3">
    <name type="scientific">Amborella trichopoda</name>
    <dbReference type="NCBI Taxonomy" id="13333"/>
    <lineage>
        <taxon>Eukaryota</taxon>
        <taxon>Viridiplantae</taxon>
        <taxon>Streptophyta</taxon>
        <taxon>Embryophyta</taxon>
        <taxon>Tracheophyta</taxon>
        <taxon>Spermatophyta</taxon>
        <taxon>Magnoliopsida</taxon>
        <taxon>Amborellales</taxon>
        <taxon>Amborellaceae</taxon>
        <taxon>Amborella</taxon>
    </lineage>
</organism>
<dbReference type="InterPro" id="IPR024752">
    <property type="entry name" value="Myb/SANT-like_dom"/>
</dbReference>
<dbReference type="HOGENOM" id="CLU_082499_1_2_1"/>
<dbReference type="PANTHER" id="PTHR46929">
    <property type="entry name" value="EXPRESSED PROTEIN"/>
    <property type="match status" value="1"/>
</dbReference>
<protein>
    <recommendedName>
        <fullName evidence="1">Myb/SANT-like domain-containing protein</fullName>
    </recommendedName>
</protein>
<evidence type="ECO:0000313" key="2">
    <source>
        <dbReference type="EMBL" id="ERN17118.1"/>
    </source>
</evidence>
<evidence type="ECO:0000313" key="3">
    <source>
        <dbReference type="Proteomes" id="UP000017836"/>
    </source>
</evidence>
<evidence type="ECO:0000259" key="1">
    <source>
        <dbReference type="Pfam" id="PF12776"/>
    </source>
</evidence>
<keyword evidence="3" id="KW-1185">Reference proteome</keyword>
<reference evidence="3" key="1">
    <citation type="journal article" date="2013" name="Science">
        <title>The Amborella genome and the evolution of flowering plants.</title>
        <authorList>
            <consortium name="Amborella Genome Project"/>
        </authorList>
    </citation>
    <scope>NUCLEOTIDE SEQUENCE [LARGE SCALE GENOMIC DNA]</scope>
</reference>
<dbReference type="PANTHER" id="PTHR46929:SF33">
    <property type="entry name" value="L10-INTERACTING MYB DOMAIN-CONTAINING PROTEIN-LIKE ISOFORM X1"/>
    <property type="match status" value="1"/>
</dbReference>
<sequence length="123" mass="14228">MLKEVKSRNGGFKKNALNRMVEIMMAKFGYFYDAEGLRSKHIVFRTLYRNFKKLIIVSGFGWDDERKMVTTEADIWDDYIVDNVWGKKYRNKSLPDITRLKLTFCNRVADGARSSGGGDVGKM</sequence>
<dbReference type="Gramene" id="ERN17118">
    <property type="protein sequence ID" value="ERN17118"/>
    <property type="gene ID" value="AMTR_s00044p00113880"/>
</dbReference>
<accession>U5D9R7</accession>
<dbReference type="Proteomes" id="UP000017836">
    <property type="component" value="Unassembled WGS sequence"/>
</dbReference>
<name>U5D9R7_AMBTC</name>
<dbReference type="AlphaFoldDB" id="U5D9R7"/>
<feature type="domain" description="Myb/SANT-like" evidence="1">
    <location>
        <begin position="4"/>
        <end position="79"/>
    </location>
</feature>
<proteinExistence type="predicted"/>
<dbReference type="EMBL" id="KI392384">
    <property type="protein sequence ID" value="ERN17118.1"/>
    <property type="molecule type" value="Genomic_DNA"/>
</dbReference>
<gene>
    <name evidence="2" type="ORF">AMTR_s00044p00113880</name>
</gene>
<dbReference type="Pfam" id="PF12776">
    <property type="entry name" value="Myb_DNA-bind_3"/>
    <property type="match status" value="1"/>
</dbReference>